<dbReference type="EMBL" id="ASPP01009844">
    <property type="protein sequence ID" value="ETO23570.1"/>
    <property type="molecule type" value="Genomic_DNA"/>
</dbReference>
<dbReference type="Proteomes" id="UP000023152">
    <property type="component" value="Unassembled WGS sequence"/>
</dbReference>
<protein>
    <submittedName>
        <fullName evidence="2">Uncharacterized protein</fullName>
    </submittedName>
</protein>
<accession>X6NBA4</accession>
<organism evidence="2 3">
    <name type="scientific">Reticulomyxa filosa</name>
    <dbReference type="NCBI Taxonomy" id="46433"/>
    <lineage>
        <taxon>Eukaryota</taxon>
        <taxon>Sar</taxon>
        <taxon>Rhizaria</taxon>
        <taxon>Retaria</taxon>
        <taxon>Foraminifera</taxon>
        <taxon>Monothalamids</taxon>
        <taxon>Reticulomyxidae</taxon>
        <taxon>Reticulomyxa</taxon>
    </lineage>
</organism>
<dbReference type="AlphaFoldDB" id="X6NBA4"/>
<evidence type="ECO:0000313" key="2">
    <source>
        <dbReference type="EMBL" id="ETO23570.1"/>
    </source>
</evidence>
<feature type="region of interest" description="Disordered" evidence="1">
    <location>
        <begin position="133"/>
        <end position="243"/>
    </location>
</feature>
<gene>
    <name evidence="2" type="ORF">RFI_13607</name>
</gene>
<comment type="caution">
    <text evidence="2">The sequence shown here is derived from an EMBL/GenBank/DDBJ whole genome shotgun (WGS) entry which is preliminary data.</text>
</comment>
<evidence type="ECO:0000313" key="3">
    <source>
        <dbReference type="Proteomes" id="UP000023152"/>
    </source>
</evidence>
<proteinExistence type="predicted"/>
<evidence type="ECO:0000256" key="1">
    <source>
        <dbReference type="SAM" id="MobiDB-lite"/>
    </source>
</evidence>
<name>X6NBA4_RETFI</name>
<keyword evidence="3" id="KW-1185">Reference proteome</keyword>
<sequence>MSKTKLSRKSNQKVINTSKKVNLMRNSGTGLSTIVRPNIKSSAVLGTFFDTATLRKSISKDTSYELPASNSAAVIPAVPQQPRRQNSSAVIQAGTNLNNAMISLANSMPTILTKSKPLETFMINTNRDVDMQDKSASLQDDQSKKPATANKNNTAAAEDSTHVGKNKITKKPEKSPNALSKHMTPPSSDDDDEIRATLSEAEIVMSENDEKKTTTNNGRRRTRGKPKQTETANVRAKSSRRKT</sequence>
<feature type="compositionally biased region" description="Low complexity" evidence="1">
    <location>
        <begin position="145"/>
        <end position="157"/>
    </location>
</feature>
<reference evidence="2 3" key="1">
    <citation type="journal article" date="2013" name="Curr. Biol.">
        <title>The Genome of the Foraminiferan Reticulomyxa filosa.</title>
        <authorList>
            <person name="Glockner G."/>
            <person name="Hulsmann N."/>
            <person name="Schleicher M."/>
            <person name="Noegel A.A."/>
            <person name="Eichinger L."/>
            <person name="Gallinger C."/>
            <person name="Pawlowski J."/>
            <person name="Sierra R."/>
            <person name="Euteneuer U."/>
            <person name="Pillet L."/>
            <person name="Moustafa A."/>
            <person name="Platzer M."/>
            <person name="Groth M."/>
            <person name="Szafranski K."/>
            <person name="Schliwa M."/>
        </authorList>
    </citation>
    <scope>NUCLEOTIDE SEQUENCE [LARGE SCALE GENOMIC DNA]</scope>
</reference>